<evidence type="ECO:0000313" key="3">
    <source>
        <dbReference type="Proteomes" id="UP000694415"/>
    </source>
</evidence>
<sequence length="151" mass="16213">MSAFGDFVSLCSSGCHGTRFVDQPGRLELLEIPLPLPPESWLGGTKGGSQTTTISGTNRNTFRVLRPPANRTACEEEQYAGAKSRGGREDSESPGTQRSNSSEASSGDFLDLKGEGDISVTPVPGHMMPSSGFCGWALHRHTYRQNTHVCI</sequence>
<evidence type="ECO:0000313" key="2">
    <source>
        <dbReference type="Ensembl" id="ENSMSIP00000006701.1"/>
    </source>
</evidence>
<accession>A0A8C6GIW1</accession>
<feature type="region of interest" description="Disordered" evidence="1">
    <location>
        <begin position="37"/>
        <end position="124"/>
    </location>
</feature>
<name>A0A8C6GIW1_MUSSI</name>
<dbReference type="GeneTree" id="ENSGT00940000162422"/>
<feature type="compositionally biased region" description="Polar residues" evidence="1">
    <location>
        <begin position="93"/>
        <end position="105"/>
    </location>
</feature>
<reference evidence="2" key="2">
    <citation type="submission" date="2025-09" db="UniProtKB">
        <authorList>
            <consortium name="Ensembl"/>
        </authorList>
    </citation>
    <scope>IDENTIFICATION</scope>
</reference>
<evidence type="ECO:0000256" key="1">
    <source>
        <dbReference type="SAM" id="MobiDB-lite"/>
    </source>
</evidence>
<feature type="compositionally biased region" description="Polar residues" evidence="1">
    <location>
        <begin position="48"/>
        <end position="61"/>
    </location>
</feature>
<proteinExistence type="predicted"/>
<dbReference type="Ensembl" id="ENSMSIT00000008492.1">
    <property type="protein sequence ID" value="ENSMSIP00000006701.1"/>
    <property type="gene ID" value="ENSMSIG00000005932.1"/>
</dbReference>
<protein>
    <submittedName>
        <fullName evidence="2">Uncharacterized protein</fullName>
    </submittedName>
</protein>
<keyword evidence="3" id="KW-1185">Reference proteome</keyword>
<organism evidence="2 3">
    <name type="scientific">Mus spicilegus</name>
    <name type="common">Mound-building mouse</name>
    <dbReference type="NCBI Taxonomy" id="10103"/>
    <lineage>
        <taxon>Eukaryota</taxon>
        <taxon>Metazoa</taxon>
        <taxon>Chordata</taxon>
        <taxon>Craniata</taxon>
        <taxon>Vertebrata</taxon>
        <taxon>Euteleostomi</taxon>
        <taxon>Mammalia</taxon>
        <taxon>Eutheria</taxon>
        <taxon>Euarchontoglires</taxon>
        <taxon>Glires</taxon>
        <taxon>Rodentia</taxon>
        <taxon>Myomorpha</taxon>
        <taxon>Muroidea</taxon>
        <taxon>Muridae</taxon>
        <taxon>Murinae</taxon>
        <taxon>Mus</taxon>
        <taxon>Mus</taxon>
    </lineage>
</organism>
<reference evidence="2" key="1">
    <citation type="submission" date="2025-08" db="UniProtKB">
        <authorList>
            <consortium name="Ensembl"/>
        </authorList>
    </citation>
    <scope>IDENTIFICATION</scope>
</reference>
<dbReference type="AlphaFoldDB" id="A0A8C6GIW1"/>
<dbReference type="Proteomes" id="UP000694415">
    <property type="component" value="Unplaced"/>
</dbReference>